<gene>
    <name evidence="1" type="ORF">FXO26_18135</name>
</gene>
<name>A0A5D3G7M6_9PSED</name>
<dbReference type="EMBL" id="VSRO01000009">
    <property type="protein sequence ID" value="TYK56296.1"/>
    <property type="molecule type" value="Genomic_DNA"/>
</dbReference>
<accession>A0A5D3G7M6</accession>
<organism evidence="1 2">
    <name type="scientific">Pseudomonas synxantha</name>
    <dbReference type="NCBI Taxonomy" id="47883"/>
    <lineage>
        <taxon>Bacteria</taxon>
        <taxon>Pseudomonadati</taxon>
        <taxon>Pseudomonadota</taxon>
        <taxon>Gammaproteobacteria</taxon>
        <taxon>Pseudomonadales</taxon>
        <taxon>Pseudomonadaceae</taxon>
        <taxon>Pseudomonas</taxon>
    </lineage>
</organism>
<comment type="caution">
    <text evidence="1">The sequence shown here is derived from an EMBL/GenBank/DDBJ whole genome shotgun (WGS) entry which is preliminary data.</text>
</comment>
<dbReference type="Proteomes" id="UP000324029">
    <property type="component" value="Unassembled WGS sequence"/>
</dbReference>
<proteinExistence type="predicted"/>
<evidence type="ECO:0000313" key="2">
    <source>
        <dbReference type="Proteomes" id="UP000324029"/>
    </source>
</evidence>
<protein>
    <submittedName>
        <fullName evidence="1">Uncharacterized protein</fullName>
    </submittedName>
</protein>
<reference evidence="1 2" key="2">
    <citation type="submission" date="2019-08" db="EMBL/GenBank/DDBJ databases">
        <authorList>
            <person name="Brilhante M."/>
            <person name="Perreten V."/>
        </authorList>
    </citation>
    <scope>NUCLEOTIDE SEQUENCE [LARGE SCALE GENOMIC DNA]</scope>
    <source>
        <strain evidence="1 2">MCP106</strain>
    </source>
</reference>
<reference evidence="1 2" key="1">
    <citation type="submission" date="2019-08" db="EMBL/GenBank/DDBJ databases">
        <title>Subclass B2 metallo-beta lactamase from Pseudomonas synxantha.</title>
        <authorList>
            <person name="Poirel L."/>
            <person name="Palmieri M."/>
            <person name="Masseron A."/>
            <person name="Perreten V."/>
            <person name="Nordman P."/>
        </authorList>
    </citation>
    <scope>NUCLEOTIDE SEQUENCE [LARGE SCALE GENOMIC DNA]</scope>
    <source>
        <strain evidence="1 2">MCP106</strain>
    </source>
</reference>
<dbReference type="AlphaFoldDB" id="A0A5D3G7M6"/>
<sequence length="463" mass="48297">MLRVPHQLAAYIPLPGCSAAAPVYAEKSNAIELATGGHFTNYGHISTGPSTRFKESYSGISANSAASIIVNHGAVAGGSNGIKATDDVTLINYGVIIGHKGAGLKSKGNADVVNYRIIRGADAQRSKENDGDGDGLDIDKRARVHNYGLIEGTGANGADKNGAPNTSEGIAMGGGEIYNRGVIRGAHHGVLVDDGDLGPAYGSTSLINEGIITGRNGYGVRMIGEHNDQVTNDGLISGTKGIAMDMGGGDDVLTVRGNAQFNGKVDGGSGTNHVVLDDVQGGTFNGALRIQHLWIGSGAWTLDGALDANQQGRVSRGATLINQSYIGGTMTIDAGATYTAGTVTNLDVAGTLLLDPALKSQTRIKHDLDLANGSTLAFTLGMGEAHSTLKVGNRARLKGTTLNIQVEHENDELLTRQLRVIDAAQIEGRFNRITSNLKTLTPRLIYTPSGVFVSFRRKPSTEA</sequence>
<evidence type="ECO:0000313" key="1">
    <source>
        <dbReference type="EMBL" id="TYK56296.1"/>
    </source>
</evidence>
<dbReference type="RefSeq" id="WP_148853773.1">
    <property type="nucleotide sequence ID" value="NZ_VSRO01000009.1"/>
</dbReference>